<protein>
    <recommendedName>
        <fullName evidence="5">Mitochondrial import inner membrane translocase subunit</fullName>
    </recommendedName>
</protein>
<keyword evidence="3 5" id="KW-0653">Protein transport</keyword>
<comment type="domain">
    <text evidence="5">The twin CX3C motif contains 4 conserved Cys residues that form 2 disulfide bonds in the mitochondrial intermembrane space.</text>
</comment>
<keyword evidence="5" id="KW-0496">Mitochondrion</keyword>
<name>A0A9P5XNY4_9AGAR</name>
<feature type="domain" description="Tim10-like" evidence="6">
    <location>
        <begin position="2"/>
        <end position="53"/>
    </location>
</feature>
<keyword evidence="2 5" id="KW-0472">Membrane</keyword>
<comment type="subunit">
    <text evidence="5">Heterohexamer.</text>
</comment>
<dbReference type="GO" id="GO:0015031">
    <property type="term" value="P:protein transport"/>
    <property type="evidence" value="ECO:0007669"/>
    <property type="project" value="UniProtKB-KW"/>
</dbReference>
<organism evidence="7 8">
    <name type="scientific">Macrolepiota fuliginosa MF-IS2</name>
    <dbReference type="NCBI Taxonomy" id="1400762"/>
    <lineage>
        <taxon>Eukaryota</taxon>
        <taxon>Fungi</taxon>
        <taxon>Dikarya</taxon>
        <taxon>Basidiomycota</taxon>
        <taxon>Agaricomycotina</taxon>
        <taxon>Agaricomycetes</taxon>
        <taxon>Agaricomycetidae</taxon>
        <taxon>Agaricales</taxon>
        <taxon>Agaricineae</taxon>
        <taxon>Agaricaceae</taxon>
        <taxon>Macrolepiota</taxon>
    </lineage>
</organism>
<evidence type="ECO:0000256" key="4">
    <source>
        <dbReference type="ARBA" id="ARBA00023010"/>
    </source>
</evidence>
<dbReference type="OrthoDB" id="189226at2759"/>
<keyword evidence="8" id="KW-1185">Reference proteome</keyword>
<gene>
    <name evidence="7" type="ORF">P691DRAFT_654855</name>
</gene>
<evidence type="ECO:0000256" key="5">
    <source>
        <dbReference type="RuleBase" id="RU367043"/>
    </source>
</evidence>
<evidence type="ECO:0000256" key="1">
    <source>
        <dbReference type="ARBA" id="ARBA00006720"/>
    </source>
</evidence>
<keyword evidence="5" id="KW-0813">Transport</keyword>
<evidence type="ECO:0000313" key="8">
    <source>
        <dbReference type="Proteomes" id="UP000807342"/>
    </source>
</evidence>
<keyword evidence="5" id="KW-1015">Disulfide bond</keyword>
<dbReference type="Pfam" id="PF02953">
    <property type="entry name" value="zf-Tim10_DDP"/>
    <property type="match status" value="1"/>
</dbReference>
<dbReference type="SUPFAM" id="SSF144122">
    <property type="entry name" value="Tim10-like"/>
    <property type="match status" value="1"/>
</dbReference>
<dbReference type="Gene3D" id="1.10.287.810">
    <property type="entry name" value="Mitochondrial import inner membrane translocase subunit tim13 like domains"/>
    <property type="match status" value="1"/>
</dbReference>
<dbReference type="Proteomes" id="UP000807342">
    <property type="component" value="Unassembled WGS sequence"/>
</dbReference>
<dbReference type="EMBL" id="MU151051">
    <property type="protein sequence ID" value="KAF9454893.1"/>
    <property type="molecule type" value="Genomic_DNA"/>
</dbReference>
<evidence type="ECO:0000259" key="6">
    <source>
        <dbReference type="Pfam" id="PF02953"/>
    </source>
</evidence>
<reference evidence="7" key="1">
    <citation type="submission" date="2020-11" db="EMBL/GenBank/DDBJ databases">
        <authorList>
            <consortium name="DOE Joint Genome Institute"/>
            <person name="Ahrendt S."/>
            <person name="Riley R."/>
            <person name="Andreopoulos W."/>
            <person name="Labutti K."/>
            <person name="Pangilinan J."/>
            <person name="Ruiz-Duenas F.J."/>
            <person name="Barrasa J.M."/>
            <person name="Sanchez-Garcia M."/>
            <person name="Camarero S."/>
            <person name="Miyauchi S."/>
            <person name="Serrano A."/>
            <person name="Linde D."/>
            <person name="Babiker R."/>
            <person name="Drula E."/>
            <person name="Ayuso-Fernandez I."/>
            <person name="Pacheco R."/>
            <person name="Padilla G."/>
            <person name="Ferreira P."/>
            <person name="Barriuso J."/>
            <person name="Kellner H."/>
            <person name="Castanera R."/>
            <person name="Alfaro M."/>
            <person name="Ramirez L."/>
            <person name="Pisabarro A.G."/>
            <person name="Kuo A."/>
            <person name="Tritt A."/>
            <person name="Lipzen A."/>
            <person name="He G."/>
            <person name="Yan M."/>
            <person name="Ng V."/>
            <person name="Cullen D."/>
            <person name="Martin F."/>
            <person name="Rosso M.-N."/>
            <person name="Henrissat B."/>
            <person name="Hibbett D."/>
            <person name="Martinez A.T."/>
            <person name="Grigoriev I.V."/>
        </authorList>
    </citation>
    <scope>NUCLEOTIDE SEQUENCE</scope>
    <source>
        <strain evidence="7">MF-IS2</strain>
    </source>
</reference>
<comment type="similarity">
    <text evidence="1 5">Belongs to the small Tim family.</text>
</comment>
<keyword evidence="4 5" id="KW-0811">Translocation</keyword>
<sequence length="59" mass="6679">RIQSTIHQLTSTCWDKCITSAPGNSFSRSEASCLVNCVERFLDTSLYLVNQIQNKRVSQ</sequence>
<dbReference type="InterPro" id="IPR004217">
    <property type="entry name" value="Tim10-like"/>
</dbReference>
<evidence type="ECO:0000313" key="7">
    <source>
        <dbReference type="EMBL" id="KAF9454893.1"/>
    </source>
</evidence>
<comment type="function">
    <text evidence="5">Mitochondrial intermembrane chaperone that participates in the import and insertion of some multi-pass transmembrane proteins into the mitochondrial inner membrane. Also required for the transfer of beta-barrel precursors from the TOM complex to the sorting and assembly machinery (SAM complex) of the outer membrane. Acts as a chaperone-like protein that protects the hydrophobic precursors from aggregation and guide them through the mitochondrial intermembrane space.</text>
</comment>
<dbReference type="GO" id="GO:0005743">
    <property type="term" value="C:mitochondrial inner membrane"/>
    <property type="evidence" value="ECO:0007669"/>
    <property type="project" value="UniProtKB-SubCell"/>
</dbReference>
<comment type="caution">
    <text evidence="7">The sequence shown here is derived from an EMBL/GenBank/DDBJ whole genome shotgun (WGS) entry which is preliminary data.</text>
</comment>
<dbReference type="InterPro" id="IPR035427">
    <property type="entry name" value="Tim10-like_dom_sf"/>
</dbReference>
<evidence type="ECO:0000256" key="3">
    <source>
        <dbReference type="ARBA" id="ARBA00022927"/>
    </source>
</evidence>
<accession>A0A9P5XNY4</accession>
<keyword evidence="2 5" id="KW-0999">Mitochondrion inner membrane</keyword>
<comment type="subcellular location">
    <subcellularLocation>
        <location evidence="5">Mitochondrion inner membrane</location>
        <topology evidence="5">Peripheral membrane protein</topology>
        <orientation evidence="5">Intermembrane side</orientation>
    </subcellularLocation>
</comment>
<feature type="non-terminal residue" evidence="7">
    <location>
        <position position="1"/>
    </location>
</feature>
<keyword evidence="5" id="KW-0143">Chaperone</keyword>
<proteinExistence type="inferred from homology"/>
<evidence type="ECO:0000256" key="2">
    <source>
        <dbReference type="ARBA" id="ARBA00022792"/>
    </source>
</evidence>
<dbReference type="AlphaFoldDB" id="A0A9P5XNY4"/>